<proteinExistence type="predicted"/>
<protein>
    <submittedName>
        <fullName evidence="2">Uncharacterized protein</fullName>
    </submittedName>
</protein>
<dbReference type="AlphaFoldDB" id="A0A1V6MHB0"/>
<dbReference type="EMBL" id="MPOH02000045">
    <property type="protein sequence ID" value="OQD51851.1"/>
    <property type="molecule type" value="Genomic_DNA"/>
</dbReference>
<dbReference type="STRING" id="114686.BM536_037690"/>
<evidence type="ECO:0000256" key="1">
    <source>
        <dbReference type="SAM" id="MobiDB-lite"/>
    </source>
</evidence>
<dbReference type="Proteomes" id="UP000184286">
    <property type="component" value="Unassembled WGS sequence"/>
</dbReference>
<dbReference type="OrthoDB" id="3432331at2"/>
<organism evidence="2 3">
    <name type="scientific">Streptomyces phaeoluteigriseus</name>
    <dbReference type="NCBI Taxonomy" id="114686"/>
    <lineage>
        <taxon>Bacteria</taxon>
        <taxon>Bacillati</taxon>
        <taxon>Actinomycetota</taxon>
        <taxon>Actinomycetes</taxon>
        <taxon>Kitasatosporales</taxon>
        <taxon>Streptomycetaceae</taxon>
        <taxon>Streptomyces</taxon>
        <taxon>Streptomyces aurantiacus group</taxon>
    </lineage>
</organism>
<reference evidence="2 3" key="2">
    <citation type="submission" date="2017-02" db="EMBL/GenBank/DDBJ databases">
        <title>Draft genome sequence of Streptomyces phaeoluteigriseus type strain DSM41896.</title>
        <authorList>
            <person name="Salih T.S."/>
            <person name="Algora Gallardo L."/>
            <person name="Melo Santos T."/>
            <person name="Filgueira Martinez S."/>
            <person name="Herron P.R."/>
        </authorList>
    </citation>
    <scope>NUCLEOTIDE SEQUENCE [LARGE SCALE GENOMIC DNA]</scope>
    <source>
        <strain evidence="2 3">DSM 41896</strain>
    </source>
</reference>
<gene>
    <name evidence="2" type="ORF">BM536_037690</name>
</gene>
<accession>A0A1V6MHB0</accession>
<reference evidence="3" key="1">
    <citation type="submission" date="2016-11" db="EMBL/GenBank/DDBJ databases">
        <authorList>
            <person name="Schniete J.K."/>
            <person name="Salih T."/>
            <person name="Algora Gallardo L."/>
            <person name="Martinez Fernandez S."/>
            <person name="Herron P.R."/>
        </authorList>
    </citation>
    <scope>NUCLEOTIDE SEQUENCE [LARGE SCALE GENOMIC DNA]</scope>
    <source>
        <strain evidence="3">DSM 41896</strain>
    </source>
</reference>
<sequence>MEVLLEPGVSAEDKELCLAYWAFTEPGSWLHKVAEIGPSNHVLRTVKESSRAALLTYLCRDCGVPATVTTRSEMAALGLWRPDRFPHSEVTSSSLCTECREAATARQLEEKQRAEEERHNAEREQVENASTWLADHRSHPFPEEFPSVPDALSLLTMIDIMVRTERDSFGPINTTKYTLGISRSTDIETLRNLHRQRWLAPTLPATIGDFAFNDDNTVRGVYADQVPWRLPHAFGDDASHALQEASESIQHLLLKRPSRLRDTVMELEAITALAYLDGLLDRSYGEPPVPEHRRQEAYDTFHEALVNGFNLRQLIAVAWMAASSSVAWGQRTAGLKPGSVSAACVTSIGRRIEAAHDRPVPEYDLPNWVSLPASHATAQRLLKQHDAVAETLGQFRALRQRIITRDLENLENLEFAPYLAGQDTGSGETEVTFAVITPDGQLDFQSEFPGDMREKVCSAGGAVDRIILREPHTIHAYVGELITPAPEIGNPVANETLRLLDYHDGPFYGPVAFFSVSAGSNVPQSLDTQQQELLSLAHRVAATRVQSSASHT</sequence>
<evidence type="ECO:0000313" key="3">
    <source>
        <dbReference type="Proteomes" id="UP000184286"/>
    </source>
</evidence>
<feature type="region of interest" description="Disordered" evidence="1">
    <location>
        <begin position="107"/>
        <end position="126"/>
    </location>
</feature>
<dbReference type="RefSeq" id="WP_073495502.1">
    <property type="nucleotide sequence ID" value="NZ_MPOH02000045.1"/>
</dbReference>
<evidence type="ECO:0000313" key="2">
    <source>
        <dbReference type="EMBL" id="OQD51851.1"/>
    </source>
</evidence>
<comment type="caution">
    <text evidence="2">The sequence shown here is derived from an EMBL/GenBank/DDBJ whole genome shotgun (WGS) entry which is preliminary data.</text>
</comment>
<name>A0A1V6MHB0_9ACTN</name>